<evidence type="ECO:0000256" key="5">
    <source>
        <dbReference type="ARBA" id="ARBA00022723"/>
    </source>
</evidence>
<evidence type="ECO:0000256" key="7">
    <source>
        <dbReference type="ARBA" id="ARBA00022833"/>
    </source>
</evidence>
<dbReference type="GO" id="GO:0045148">
    <property type="term" value="F:tripeptide aminopeptidase activity"/>
    <property type="evidence" value="ECO:0007669"/>
    <property type="project" value="UniProtKB-EC"/>
</dbReference>
<evidence type="ECO:0000256" key="8">
    <source>
        <dbReference type="ARBA" id="ARBA00023049"/>
    </source>
</evidence>
<dbReference type="EMBL" id="JARBJD010000028">
    <property type="protein sequence ID" value="KAK2959621.1"/>
    <property type="molecule type" value="Genomic_DNA"/>
</dbReference>
<keyword evidence="4" id="KW-0645">Protease</keyword>
<dbReference type="Gene3D" id="3.30.70.360">
    <property type="match status" value="1"/>
</dbReference>
<feature type="domain" description="Peptidase M20 dimerisation" evidence="9">
    <location>
        <begin position="211"/>
        <end position="310"/>
    </location>
</feature>
<evidence type="ECO:0000259" key="9">
    <source>
        <dbReference type="Pfam" id="PF07687"/>
    </source>
</evidence>
<name>A0ABQ9Y774_9EUKA</name>
<accession>A0ABQ9Y774</accession>
<dbReference type="InterPro" id="IPR002933">
    <property type="entry name" value="Peptidase_M20"/>
</dbReference>
<evidence type="ECO:0000256" key="1">
    <source>
        <dbReference type="ARBA" id="ARBA00001947"/>
    </source>
</evidence>
<dbReference type="InterPro" id="IPR001261">
    <property type="entry name" value="ArgE/DapE_CS"/>
</dbReference>
<dbReference type="PANTHER" id="PTHR42994:SF1">
    <property type="entry name" value="PEPTIDASE T"/>
    <property type="match status" value="1"/>
</dbReference>
<dbReference type="EC" id="3.4.11.4" evidence="10"/>
<dbReference type="Pfam" id="PF01546">
    <property type="entry name" value="Peptidase_M20"/>
    <property type="match status" value="1"/>
</dbReference>
<reference evidence="10 11" key="1">
    <citation type="journal article" date="2022" name="bioRxiv">
        <title>Genomics of Preaxostyla Flagellates Illuminates Evolutionary Transitions and the Path Towards Mitochondrial Loss.</title>
        <authorList>
            <person name="Novak L.V.F."/>
            <person name="Treitli S.C."/>
            <person name="Pyrih J."/>
            <person name="Halakuc P."/>
            <person name="Pipaliya S.V."/>
            <person name="Vacek V."/>
            <person name="Brzon O."/>
            <person name="Soukal P."/>
            <person name="Eme L."/>
            <person name="Dacks J.B."/>
            <person name="Karnkowska A."/>
            <person name="Elias M."/>
            <person name="Hampl V."/>
        </authorList>
    </citation>
    <scope>NUCLEOTIDE SEQUENCE [LARGE SCALE GENOMIC DNA]</scope>
    <source>
        <strain evidence="10">NAU3</strain>
        <tissue evidence="10">Gut</tissue>
    </source>
</reference>
<dbReference type="PROSITE" id="PS00759">
    <property type="entry name" value="ARGE_DAPE_CPG2_2"/>
    <property type="match status" value="1"/>
</dbReference>
<dbReference type="Proteomes" id="UP001281761">
    <property type="component" value="Unassembled WGS sequence"/>
</dbReference>
<keyword evidence="10" id="KW-0031">Aminopeptidase</keyword>
<dbReference type="PANTHER" id="PTHR42994">
    <property type="entry name" value="PEPTIDASE T"/>
    <property type="match status" value="1"/>
</dbReference>
<dbReference type="SUPFAM" id="SSF55031">
    <property type="entry name" value="Bacterial exopeptidase dimerisation domain"/>
    <property type="match status" value="1"/>
</dbReference>
<evidence type="ECO:0000256" key="4">
    <source>
        <dbReference type="ARBA" id="ARBA00022670"/>
    </source>
</evidence>
<dbReference type="Pfam" id="PF07687">
    <property type="entry name" value="M20_dimer"/>
    <property type="match status" value="1"/>
</dbReference>
<dbReference type="NCBIfam" id="TIGR01882">
    <property type="entry name" value="peptidase-T"/>
    <property type="match status" value="1"/>
</dbReference>
<evidence type="ECO:0000313" key="11">
    <source>
        <dbReference type="Proteomes" id="UP001281761"/>
    </source>
</evidence>
<comment type="similarity">
    <text evidence="2">Belongs to the peptidase M20A family.</text>
</comment>
<keyword evidence="8" id="KW-0482">Metalloprotease</keyword>
<keyword evidence="5" id="KW-0479">Metal-binding</keyword>
<keyword evidence="6 10" id="KW-0378">Hydrolase</keyword>
<comment type="caution">
    <text evidence="10">The sequence shown here is derived from an EMBL/GenBank/DDBJ whole genome shotgun (WGS) entry which is preliminary data.</text>
</comment>
<protein>
    <submittedName>
        <fullName evidence="10">Peptidase T</fullName>
        <ecNumber evidence="10">3.4.11.4</ecNumber>
    </submittedName>
</protein>
<dbReference type="SUPFAM" id="SSF53187">
    <property type="entry name" value="Zn-dependent exopeptidases"/>
    <property type="match status" value="1"/>
</dbReference>
<dbReference type="InterPro" id="IPR011650">
    <property type="entry name" value="Peptidase_M20_dimer"/>
</dbReference>
<keyword evidence="11" id="KW-1185">Reference proteome</keyword>
<sequence>MTVLLTESDKAEIVDRFIRYCKIDTQSDENVEKCPSTEKQFDLAKLLASELEQLGLKAEVDAHCFVYATLEGNAPSEGELGLLAHMDVSPEAPSANVSPVIRKNITGGDIVLCEDIVIPGSQLEFYKGQDIITTDGKTLLGADDKAGIAAILQTLTVLVREGDKIKHPTLKICFSPDEEIGMGISSIDLSKFKPKCAYTIDAGRIGEIECETFNAMACTVKFVGVEVHPGSAFDILVSAIRLAAEFVEQLPKDQAPETTKDREGYIHPIDIAGGTGEATVKLILRDFDETGLAKREQLVQGIVDGMQKKHPKAKITATFKHQYKNMFTGLKDKPELIDRPVEAAKKLGITPIQHPIRGGTDGAQLTFMGIPTPNLFAGGENFHSKREFLPIPSLIKSAELILNMLPSFTQ</sequence>
<evidence type="ECO:0000313" key="10">
    <source>
        <dbReference type="EMBL" id="KAK2959621.1"/>
    </source>
</evidence>
<dbReference type="Gene3D" id="3.40.630.10">
    <property type="entry name" value="Zn peptidases"/>
    <property type="match status" value="1"/>
</dbReference>
<evidence type="ECO:0000256" key="6">
    <source>
        <dbReference type="ARBA" id="ARBA00022801"/>
    </source>
</evidence>
<proteinExistence type="inferred from homology"/>
<dbReference type="NCBIfam" id="NF009920">
    <property type="entry name" value="PRK13381.1"/>
    <property type="match status" value="1"/>
</dbReference>
<evidence type="ECO:0000256" key="3">
    <source>
        <dbReference type="ARBA" id="ARBA00009692"/>
    </source>
</evidence>
<keyword evidence="7" id="KW-0862">Zinc</keyword>
<organism evidence="10 11">
    <name type="scientific">Blattamonas nauphoetae</name>
    <dbReference type="NCBI Taxonomy" id="2049346"/>
    <lineage>
        <taxon>Eukaryota</taxon>
        <taxon>Metamonada</taxon>
        <taxon>Preaxostyla</taxon>
        <taxon>Oxymonadida</taxon>
        <taxon>Blattamonas</taxon>
    </lineage>
</organism>
<comment type="similarity">
    <text evidence="3">Belongs to the peptidase M20B family.</text>
</comment>
<dbReference type="InterPro" id="IPR036264">
    <property type="entry name" value="Bact_exopeptidase_dim_dom"/>
</dbReference>
<dbReference type="PIRSF" id="PIRSF037215">
    <property type="entry name" value="Peptidase_M20B"/>
    <property type="match status" value="1"/>
</dbReference>
<dbReference type="PROSITE" id="PS00758">
    <property type="entry name" value="ARGE_DAPE_CPG2_1"/>
    <property type="match status" value="1"/>
</dbReference>
<gene>
    <name evidence="10" type="ORF">BLNAU_5399</name>
</gene>
<comment type="cofactor">
    <cofactor evidence="1">
        <name>Zn(2+)</name>
        <dbReference type="ChEBI" id="CHEBI:29105"/>
    </cofactor>
</comment>
<evidence type="ECO:0000256" key="2">
    <source>
        <dbReference type="ARBA" id="ARBA00006247"/>
    </source>
</evidence>
<dbReference type="InterPro" id="IPR010161">
    <property type="entry name" value="Peptidase_M20B"/>
</dbReference>
<dbReference type="NCBIfam" id="NF003976">
    <property type="entry name" value="PRK05469.1"/>
    <property type="match status" value="1"/>
</dbReference>